<dbReference type="InterPro" id="IPR050523">
    <property type="entry name" value="AKR_Detox_Biosynth"/>
</dbReference>
<keyword evidence="3" id="KW-1185">Reference proteome</keyword>
<dbReference type="GO" id="GO:0005829">
    <property type="term" value="C:cytosol"/>
    <property type="evidence" value="ECO:0007669"/>
    <property type="project" value="TreeGrafter"/>
</dbReference>
<dbReference type="KEGG" id="aym:YM304_10230"/>
<gene>
    <name evidence="2" type="ORF">YM304_10230</name>
</gene>
<dbReference type="PANTHER" id="PTHR43364:SF1">
    <property type="entry name" value="OXIDOREDUCTASE YDHF"/>
    <property type="match status" value="1"/>
</dbReference>
<dbReference type="InterPro" id="IPR036812">
    <property type="entry name" value="NAD(P)_OxRdtase_dom_sf"/>
</dbReference>
<evidence type="ECO:0000313" key="2">
    <source>
        <dbReference type="EMBL" id="BAN01337.1"/>
    </source>
</evidence>
<name>A0A6C7E2Q3_ILUCY</name>
<evidence type="ECO:0000259" key="1">
    <source>
        <dbReference type="Pfam" id="PF00248"/>
    </source>
</evidence>
<reference evidence="2 3" key="1">
    <citation type="journal article" date="2013" name="Int. J. Syst. Evol. Microbiol.">
        <title>Ilumatobacter nonamiense sp. nov. and Ilumatobacter coccineum sp. nov., isolated from seashore sand.</title>
        <authorList>
            <person name="Matsumoto A."/>
            <person name="Kasai H."/>
            <person name="Matsuo Y."/>
            <person name="Shizuri Y."/>
            <person name="Ichikawa N."/>
            <person name="Fujita N."/>
            <person name="Omura S."/>
            <person name="Takahashi Y."/>
        </authorList>
    </citation>
    <scope>NUCLEOTIDE SEQUENCE [LARGE SCALE GENOMIC DNA]</scope>
    <source>
        <strain evidence="3">NBRC 103263 / KCTC 29153 / YM16-304</strain>
    </source>
</reference>
<dbReference type="GO" id="GO:0016491">
    <property type="term" value="F:oxidoreductase activity"/>
    <property type="evidence" value="ECO:0007669"/>
    <property type="project" value="InterPro"/>
</dbReference>
<dbReference type="PRINTS" id="PR00069">
    <property type="entry name" value="ALDKETRDTASE"/>
</dbReference>
<dbReference type="InterPro" id="IPR020471">
    <property type="entry name" value="AKR"/>
</dbReference>
<protein>
    <submittedName>
        <fullName evidence="2">Putative oxidoreductase</fullName>
    </submittedName>
</protein>
<dbReference type="RefSeq" id="WP_015440584.1">
    <property type="nucleotide sequence ID" value="NC_020520.1"/>
</dbReference>
<dbReference type="Proteomes" id="UP000011863">
    <property type="component" value="Chromosome"/>
</dbReference>
<dbReference type="InterPro" id="IPR023210">
    <property type="entry name" value="NADP_OxRdtase_dom"/>
</dbReference>
<organism evidence="2 3">
    <name type="scientific">Ilumatobacter coccineus (strain NBRC 103263 / KCTC 29153 / YM16-304)</name>
    <dbReference type="NCBI Taxonomy" id="1313172"/>
    <lineage>
        <taxon>Bacteria</taxon>
        <taxon>Bacillati</taxon>
        <taxon>Actinomycetota</taxon>
        <taxon>Acidimicrobiia</taxon>
        <taxon>Acidimicrobiales</taxon>
        <taxon>Ilumatobacteraceae</taxon>
        <taxon>Ilumatobacter</taxon>
    </lineage>
</organism>
<evidence type="ECO:0000313" key="3">
    <source>
        <dbReference type="Proteomes" id="UP000011863"/>
    </source>
</evidence>
<feature type="domain" description="NADP-dependent oxidoreductase" evidence="1">
    <location>
        <begin position="19"/>
        <end position="292"/>
    </location>
</feature>
<dbReference type="Pfam" id="PF00248">
    <property type="entry name" value="Aldo_ket_red"/>
    <property type="match status" value="1"/>
</dbReference>
<proteinExistence type="predicted"/>
<dbReference type="SUPFAM" id="SSF51430">
    <property type="entry name" value="NAD(P)-linked oxidoreductase"/>
    <property type="match status" value="1"/>
</dbReference>
<accession>A0A6C7E2Q3</accession>
<dbReference type="PANTHER" id="PTHR43364">
    <property type="entry name" value="NADH-SPECIFIC METHYLGLYOXAL REDUCTASE-RELATED"/>
    <property type="match status" value="1"/>
</dbReference>
<dbReference type="AlphaFoldDB" id="A0A6C7E2Q3"/>
<sequence>MTLVQTQSRVLGSLPPVGPISYGSWRFTDDDLATGQMLLETAIGAGMNLIDTADVYGFDWGGTGFGQVEEILGRILATTPGLRDKIVLATKGGIAPPTPYDSSPKYLRSAVEASLTRLQTDVIDLYQIHRPDMYTHPADVAITLNALREEGKIREVGVSNHTPAQVAALQAHLEFGIASNQPEFSATHLDPMRDGTFDQCMELRITPMAWSPLAGGSLATGEGVSPDLLSVLDRLAEREGVDRSQIAIAFVLAHPSAPIAIVGTQNPDRIRSSTAALGVSLDRADVYAIVQASEGVPLP</sequence>
<dbReference type="Gene3D" id="3.20.20.100">
    <property type="entry name" value="NADP-dependent oxidoreductase domain"/>
    <property type="match status" value="1"/>
</dbReference>
<dbReference type="EMBL" id="AP012057">
    <property type="protein sequence ID" value="BAN01337.1"/>
    <property type="molecule type" value="Genomic_DNA"/>
</dbReference>